<dbReference type="VEuPathDB" id="VectorBase:GPAI035243"/>
<name>A0A1B0A5Q3_GLOPL</name>
<dbReference type="AlphaFoldDB" id="A0A1B0A5Q3"/>
<dbReference type="STRING" id="7398.A0A1B0A5Q3"/>
<evidence type="ECO:0000313" key="1">
    <source>
        <dbReference type="EnsemblMetazoa" id="GPAI035243-PA"/>
    </source>
</evidence>
<proteinExistence type="predicted"/>
<reference evidence="2" key="1">
    <citation type="submission" date="2014-03" db="EMBL/GenBank/DDBJ databases">
        <authorList>
            <person name="Aksoy S."/>
            <person name="Warren W."/>
            <person name="Wilson R.K."/>
        </authorList>
    </citation>
    <scope>NUCLEOTIDE SEQUENCE [LARGE SCALE GENOMIC DNA]</scope>
    <source>
        <strain evidence="2">IAEA</strain>
    </source>
</reference>
<evidence type="ECO:0000313" key="2">
    <source>
        <dbReference type="Proteomes" id="UP000092445"/>
    </source>
</evidence>
<dbReference type="Gene3D" id="3.80.10.10">
    <property type="entry name" value="Ribonuclease Inhibitor"/>
    <property type="match status" value="1"/>
</dbReference>
<protein>
    <submittedName>
        <fullName evidence="1">Uncharacterized protein</fullName>
    </submittedName>
</protein>
<dbReference type="Proteomes" id="UP000092445">
    <property type="component" value="Unassembled WGS sequence"/>
</dbReference>
<dbReference type="EnsemblMetazoa" id="GPAI035243-RA">
    <property type="protein sequence ID" value="GPAI035243-PA"/>
    <property type="gene ID" value="GPAI035243"/>
</dbReference>
<accession>A0A1B0A5Q3</accession>
<keyword evidence="2" id="KW-1185">Reference proteome</keyword>
<sequence length="125" mass="14393">MRQLVICIKIATHIEHTKRNFENYMKSTNGAIYFTIVMNVPGNVDLFKENEVTQLAIHVTNNLKKCTIKQEEFAAITQLDGCRRLAYSHLEVVRSSEITISPGTFRDLTALKYLDLSLNSLRRIY</sequence>
<dbReference type="InterPro" id="IPR032675">
    <property type="entry name" value="LRR_dom_sf"/>
</dbReference>
<organism evidence="1 2">
    <name type="scientific">Glossina pallidipes</name>
    <name type="common">Tsetse fly</name>
    <dbReference type="NCBI Taxonomy" id="7398"/>
    <lineage>
        <taxon>Eukaryota</taxon>
        <taxon>Metazoa</taxon>
        <taxon>Ecdysozoa</taxon>
        <taxon>Arthropoda</taxon>
        <taxon>Hexapoda</taxon>
        <taxon>Insecta</taxon>
        <taxon>Pterygota</taxon>
        <taxon>Neoptera</taxon>
        <taxon>Endopterygota</taxon>
        <taxon>Diptera</taxon>
        <taxon>Brachycera</taxon>
        <taxon>Muscomorpha</taxon>
        <taxon>Hippoboscoidea</taxon>
        <taxon>Glossinidae</taxon>
        <taxon>Glossina</taxon>
    </lineage>
</organism>
<reference evidence="1" key="2">
    <citation type="submission" date="2020-05" db="UniProtKB">
        <authorList>
            <consortium name="EnsemblMetazoa"/>
        </authorList>
    </citation>
    <scope>IDENTIFICATION</scope>
    <source>
        <strain evidence="1">IAEA</strain>
    </source>
</reference>